<dbReference type="SUPFAM" id="SSF53335">
    <property type="entry name" value="S-adenosyl-L-methionine-dependent methyltransferases"/>
    <property type="match status" value="1"/>
</dbReference>
<dbReference type="PANTHER" id="PTHR12890:SF0">
    <property type="entry name" value="PROTEIN-L-HISTIDINE N-PROS-METHYLTRANSFERASE"/>
    <property type="match status" value="1"/>
</dbReference>
<evidence type="ECO:0000313" key="1">
    <source>
        <dbReference type="EMBL" id="KAJ1529250.1"/>
    </source>
</evidence>
<protein>
    <recommendedName>
        <fullName evidence="3">Methyltransferase-like protein 9</fullName>
    </recommendedName>
</protein>
<dbReference type="AlphaFoldDB" id="A0AAV7XT80"/>
<dbReference type="Gene3D" id="3.40.50.150">
    <property type="entry name" value="Vaccinia Virus protein VP39"/>
    <property type="match status" value="1"/>
</dbReference>
<evidence type="ECO:0008006" key="3">
    <source>
        <dbReference type="Google" id="ProtNLM"/>
    </source>
</evidence>
<dbReference type="InterPro" id="IPR029063">
    <property type="entry name" value="SAM-dependent_MTases_sf"/>
</dbReference>
<sequence length="209" mass="23087">MFVFSTPQFGRLLGGHAHGRLLDIGAGDGAVTAAMQPFFDNVSVTEVSQPMRRTLARRHYTVLEIEDWTDHGPWDVIACLNVLDRCARPGDLLGQIHGSLAEGGRAVIALVLPYQPYVEVGGKDNHQPEERMPIEGRTFAEQAASFVTHVLAPAGFSVERWTRLPYLCEGDLQQAYYWLPDALFVVRRTQDLTDSSQCPASSTECATVE</sequence>
<dbReference type="PANTHER" id="PTHR12890">
    <property type="entry name" value="DREV PROTEIN"/>
    <property type="match status" value="1"/>
</dbReference>
<proteinExistence type="predicted"/>
<dbReference type="Pfam" id="PF05219">
    <property type="entry name" value="DREV"/>
    <property type="match status" value="1"/>
</dbReference>
<comment type="caution">
    <text evidence="1">The sequence shown here is derived from an EMBL/GenBank/DDBJ whole genome shotgun (WGS) entry which is preliminary data.</text>
</comment>
<dbReference type="Proteomes" id="UP001075354">
    <property type="component" value="Chromosome 3"/>
</dbReference>
<gene>
    <name evidence="1" type="ORF">ONE63_006050</name>
</gene>
<organism evidence="1 2">
    <name type="scientific">Megalurothrips usitatus</name>
    <name type="common">bean blossom thrips</name>
    <dbReference type="NCBI Taxonomy" id="439358"/>
    <lineage>
        <taxon>Eukaryota</taxon>
        <taxon>Metazoa</taxon>
        <taxon>Ecdysozoa</taxon>
        <taxon>Arthropoda</taxon>
        <taxon>Hexapoda</taxon>
        <taxon>Insecta</taxon>
        <taxon>Pterygota</taxon>
        <taxon>Neoptera</taxon>
        <taxon>Paraneoptera</taxon>
        <taxon>Thysanoptera</taxon>
        <taxon>Terebrantia</taxon>
        <taxon>Thripoidea</taxon>
        <taxon>Thripidae</taxon>
        <taxon>Megalurothrips</taxon>
    </lineage>
</organism>
<dbReference type="InterPro" id="IPR007884">
    <property type="entry name" value="METL9"/>
</dbReference>
<evidence type="ECO:0000313" key="2">
    <source>
        <dbReference type="Proteomes" id="UP001075354"/>
    </source>
</evidence>
<accession>A0AAV7XT80</accession>
<name>A0AAV7XT80_9NEOP</name>
<dbReference type="CDD" id="cd02440">
    <property type="entry name" value="AdoMet_MTases"/>
    <property type="match status" value="1"/>
</dbReference>
<dbReference type="GO" id="GO:0106370">
    <property type="term" value="F:protein-L-histidine N-pros-methyltransferase activity"/>
    <property type="evidence" value="ECO:0007669"/>
    <property type="project" value="InterPro"/>
</dbReference>
<dbReference type="EMBL" id="JAPTSV010000003">
    <property type="protein sequence ID" value="KAJ1529250.1"/>
    <property type="molecule type" value="Genomic_DNA"/>
</dbReference>
<reference evidence="1" key="1">
    <citation type="submission" date="2022-12" db="EMBL/GenBank/DDBJ databases">
        <title>Chromosome-level genome assembly of the bean flower thrips Megalurothrips usitatus.</title>
        <authorList>
            <person name="Ma L."/>
            <person name="Liu Q."/>
            <person name="Li H."/>
            <person name="Cai W."/>
        </authorList>
    </citation>
    <scope>NUCLEOTIDE SEQUENCE</scope>
    <source>
        <strain evidence="1">Cailab_2022a</strain>
    </source>
</reference>
<keyword evidence="2" id="KW-1185">Reference proteome</keyword>